<evidence type="ECO:0008006" key="3">
    <source>
        <dbReference type="Google" id="ProtNLM"/>
    </source>
</evidence>
<reference evidence="1" key="1">
    <citation type="submission" date="2023-02" db="EMBL/GenBank/DDBJ databases">
        <title>Genome of toxic invasive species Heracleum sosnowskyi carries increased number of genes despite the absence of recent whole-genome duplications.</title>
        <authorList>
            <person name="Schelkunov M."/>
            <person name="Shtratnikova V."/>
            <person name="Makarenko M."/>
            <person name="Klepikova A."/>
            <person name="Omelchenko D."/>
            <person name="Novikova G."/>
            <person name="Obukhova E."/>
            <person name="Bogdanov V."/>
            <person name="Penin A."/>
            <person name="Logacheva M."/>
        </authorList>
    </citation>
    <scope>NUCLEOTIDE SEQUENCE</scope>
    <source>
        <strain evidence="1">Hsosn_3</strain>
        <tissue evidence="1">Leaf</tissue>
    </source>
</reference>
<dbReference type="AlphaFoldDB" id="A0AAD8H233"/>
<organism evidence="1 2">
    <name type="scientific">Heracleum sosnowskyi</name>
    <dbReference type="NCBI Taxonomy" id="360622"/>
    <lineage>
        <taxon>Eukaryota</taxon>
        <taxon>Viridiplantae</taxon>
        <taxon>Streptophyta</taxon>
        <taxon>Embryophyta</taxon>
        <taxon>Tracheophyta</taxon>
        <taxon>Spermatophyta</taxon>
        <taxon>Magnoliopsida</taxon>
        <taxon>eudicotyledons</taxon>
        <taxon>Gunneridae</taxon>
        <taxon>Pentapetalae</taxon>
        <taxon>asterids</taxon>
        <taxon>campanulids</taxon>
        <taxon>Apiales</taxon>
        <taxon>Apiaceae</taxon>
        <taxon>Apioideae</taxon>
        <taxon>apioid superclade</taxon>
        <taxon>Tordylieae</taxon>
        <taxon>Tordyliinae</taxon>
        <taxon>Heracleum</taxon>
    </lineage>
</organism>
<proteinExistence type="predicted"/>
<keyword evidence="2" id="KW-1185">Reference proteome</keyword>
<sequence>MASSLSFRNSPNTKFVPLSDSLNSLYLSASRNVLNEKVDWDPEKMSDIHTHVDYAKQQGRFASTDFEYSVFLLGTRCLDENNPQKETIIKELYACKLNEVQHAVFGRNVGGNEEVVVDVDVYKRNQLKVADDLTVVFTGKPMLREQVRKEWMDHFSYGRHTKAGDEFLACYLYHECSFLIKEYLKHGPEVGLSVAEYIDLTSILFEHCNPVECLDHQIDQKKSFALKHPFTKAELSSKLISPPDPDQPIPREVICECTAGHYCMLIEVRYKFLWKHGKLVNRAVKRVRTRIESCEIPDNAHNIYYFTEKDRLSYKQCLEDEGKIDVVDKIKKIVIDKDGFVTVTKGKGRGRFFCILLRHRSYYVLAYRPLDLIHFKGQDSKVRNQLKVADDLTVVFTGKPMLREQVRKEWMDHFSYGRHTKAGDEFLACYLYHGCSFLIKEYLKHGPEVGLSVAEYIDLTSILFEHCNPVECLDHQIDQKKSFALKHPFTKAELSSKLISPPDPDQPIPREVICECTAGHYCMLIEVRYKFLWKHGKLVNRAVKRVRTRIESCEIPDNAHNIYYFTEKDRSRYKQCSEDEGKIDVVDKIKKIVIDKDGFVTVTKGKGRGRQHIVVPQPKRRKGKQWHGHGLILAQKSNQLILFHQWRTTRSTNTNNWHQQVEEYQGSSLSTSRISSAHFINWTMSLVRYCHQTEVWVMKEYGIQDSWTKTFVFDDIPFVKSLTCLENGEILMLGDCGHYRENKYATIICYNPRSRNCTRINIHDEVKDVERTLPPGTFKVMSRHRIQVRLLCQMPSGARTSRPAYSPAVLGIDSTTMS</sequence>
<dbReference type="EMBL" id="JAUIZM010000011">
    <property type="protein sequence ID" value="KAK1358255.1"/>
    <property type="molecule type" value="Genomic_DNA"/>
</dbReference>
<name>A0AAD8H233_9APIA</name>
<reference evidence="1" key="2">
    <citation type="submission" date="2023-05" db="EMBL/GenBank/DDBJ databases">
        <authorList>
            <person name="Schelkunov M.I."/>
        </authorList>
    </citation>
    <scope>NUCLEOTIDE SEQUENCE</scope>
    <source>
        <strain evidence="1">Hsosn_3</strain>
        <tissue evidence="1">Leaf</tissue>
    </source>
</reference>
<protein>
    <recommendedName>
        <fullName evidence="3">F-box associated domain-containing protein</fullName>
    </recommendedName>
</protein>
<comment type="caution">
    <text evidence="1">The sequence shown here is derived from an EMBL/GenBank/DDBJ whole genome shotgun (WGS) entry which is preliminary data.</text>
</comment>
<evidence type="ECO:0000313" key="2">
    <source>
        <dbReference type="Proteomes" id="UP001237642"/>
    </source>
</evidence>
<accession>A0AAD8H233</accession>
<evidence type="ECO:0000313" key="1">
    <source>
        <dbReference type="EMBL" id="KAK1358255.1"/>
    </source>
</evidence>
<dbReference type="Proteomes" id="UP001237642">
    <property type="component" value="Unassembled WGS sequence"/>
</dbReference>
<gene>
    <name evidence="1" type="ORF">POM88_051511</name>
</gene>